<comment type="similarity">
    <text evidence="3">Belongs to the iron-sulfur dependent L-serine dehydratase family.</text>
</comment>
<feature type="domain" description="Serine dehydratase-like alpha subunit" evidence="13">
    <location>
        <begin position="1"/>
        <end position="156"/>
    </location>
</feature>
<organism evidence="14 15">
    <name type="scientific">Candidatus Thermofonsia Clade 3 bacterium</name>
    <dbReference type="NCBI Taxonomy" id="2364212"/>
    <lineage>
        <taxon>Bacteria</taxon>
        <taxon>Bacillati</taxon>
        <taxon>Chloroflexota</taxon>
        <taxon>Candidatus Thermofontia</taxon>
        <taxon>Candidatus Thermofonsia Clade 3</taxon>
    </lineage>
</organism>
<evidence type="ECO:0000256" key="9">
    <source>
        <dbReference type="ARBA" id="ARBA00023014"/>
    </source>
</evidence>
<feature type="non-terminal residue" evidence="14">
    <location>
        <position position="1"/>
    </location>
</feature>
<keyword evidence="5" id="KW-0312">Gluconeogenesis</keyword>
<dbReference type="Pfam" id="PF03313">
    <property type="entry name" value="SDH_alpha"/>
    <property type="match status" value="1"/>
</dbReference>
<evidence type="ECO:0000256" key="4">
    <source>
        <dbReference type="ARBA" id="ARBA00012093"/>
    </source>
</evidence>
<evidence type="ECO:0000256" key="2">
    <source>
        <dbReference type="ARBA" id="ARBA00004742"/>
    </source>
</evidence>
<evidence type="ECO:0000256" key="10">
    <source>
        <dbReference type="ARBA" id="ARBA00023239"/>
    </source>
</evidence>
<comment type="catalytic activity">
    <reaction evidence="12">
        <text>L-serine = pyruvate + NH4(+)</text>
        <dbReference type="Rhea" id="RHEA:19169"/>
        <dbReference type="ChEBI" id="CHEBI:15361"/>
        <dbReference type="ChEBI" id="CHEBI:28938"/>
        <dbReference type="ChEBI" id="CHEBI:33384"/>
        <dbReference type="EC" id="4.3.1.17"/>
    </reaction>
</comment>
<evidence type="ECO:0000256" key="5">
    <source>
        <dbReference type="ARBA" id="ARBA00022432"/>
    </source>
</evidence>
<evidence type="ECO:0000313" key="14">
    <source>
        <dbReference type="EMBL" id="PJF46466.1"/>
    </source>
</evidence>
<comment type="cofactor">
    <cofactor evidence="1">
        <name>[4Fe-4S] cluster</name>
        <dbReference type="ChEBI" id="CHEBI:49883"/>
    </cofactor>
</comment>
<gene>
    <name evidence="14" type="ORF">CUN48_13660</name>
</gene>
<keyword evidence="9" id="KW-0411">Iron-sulfur</keyword>
<evidence type="ECO:0000256" key="8">
    <source>
        <dbReference type="ARBA" id="ARBA00023004"/>
    </source>
</evidence>
<evidence type="ECO:0000256" key="11">
    <source>
        <dbReference type="ARBA" id="ARBA00041766"/>
    </source>
</evidence>
<keyword evidence="10 14" id="KW-0456">Lyase</keyword>
<evidence type="ECO:0000256" key="12">
    <source>
        <dbReference type="ARBA" id="ARBA00049406"/>
    </source>
</evidence>
<dbReference type="GO" id="GO:0051539">
    <property type="term" value="F:4 iron, 4 sulfur cluster binding"/>
    <property type="evidence" value="ECO:0007669"/>
    <property type="project" value="UniProtKB-KW"/>
</dbReference>
<dbReference type="GO" id="GO:0006094">
    <property type="term" value="P:gluconeogenesis"/>
    <property type="evidence" value="ECO:0007669"/>
    <property type="project" value="UniProtKB-KW"/>
</dbReference>
<keyword evidence="8" id="KW-0408">Iron</keyword>
<keyword evidence="6" id="KW-0004">4Fe-4S</keyword>
<dbReference type="GO" id="GO:0003941">
    <property type="term" value="F:L-serine ammonia-lyase activity"/>
    <property type="evidence" value="ECO:0007669"/>
    <property type="project" value="UniProtKB-EC"/>
</dbReference>
<dbReference type="InterPro" id="IPR005130">
    <property type="entry name" value="Ser_deHydtase-like_asu"/>
</dbReference>
<dbReference type="AlphaFoldDB" id="A0A2M8Q9J1"/>
<evidence type="ECO:0000256" key="6">
    <source>
        <dbReference type="ARBA" id="ARBA00022485"/>
    </source>
</evidence>
<keyword evidence="7" id="KW-0479">Metal-binding</keyword>
<comment type="caution">
    <text evidence="14">The sequence shown here is derived from an EMBL/GenBank/DDBJ whole genome shotgun (WGS) entry which is preliminary data.</text>
</comment>
<dbReference type="GO" id="GO:0046872">
    <property type="term" value="F:metal ion binding"/>
    <property type="evidence" value="ECO:0007669"/>
    <property type="project" value="UniProtKB-KW"/>
</dbReference>
<evidence type="ECO:0000259" key="13">
    <source>
        <dbReference type="Pfam" id="PF03313"/>
    </source>
</evidence>
<protein>
    <recommendedName>
        <fullName evidence="4">L-serine ammonia-lyase</fullName>
        <ecNumber evidence="4">4.3.1.17</ecNumber>
    </recommendedName>
    <alternativeName>
        <fullName evidence="11">L-serine deaminase</fullName>
    </alternativeName>
</protein>
<name>A0A2M8Q9J1_9CHLR</name>
<dbReference type="InterPro" id="IPR051318">
    <property type="entry name" value="Fe-S_L-Ser"/>
</dbReference>
<comment type="pathway">
    <text evidence="2">Carbohydrate biosynthesis; gluconeogenesis.</text>
</comment>
<dbReference type="PANTHER" id="PTHR30182:SF1">
    <property type="entry name" value="L-SERINE DEHYDRATASE 1"/>
    <property type="match status" value="1"/>
</dbReference>
<evidence type="ECO:0000313" key="15">
    <source>
        <dbReference type="Proteomes" id="UP000230790"/>
    </source>
</evidence>
<dbReference type="PANTHER" id="PTHR30182">
    <property type="entry name" value="L-SERINE DEHYDRATASE"/>
    <property type="match status" value="1"/>
</dbReference>
<dbReference type="EMBL" id="PGTN01000191">
    <property type="protein sequence ID" value="PJF46466.1"/>
    <property type="molecule type" value="Genomic_DNA"/>
</dbReference>
<proteinExistence type="inferred from homology"/>
<evidence type="ECO:0000256" key="7">
    <source>
        <dbReference type="ARBA" id="ARBA00022723"/>
    </source>
</evidence>
<evidence type="ECO:0000256" key="1">
    <source>
        <dbReference type="ARBA" id="ARBA00001966"/>
    </source>
</evidence>
<dbReference type="Proteomes" id="UP000230790">
    <property type="component" value="Unassembled WGS sequence"/>
</dbReference>
<dbReference type="EC" id="4.3.1.17" evidence="4"/>
<accession>A0A2M8Q9J1</accession>
<evidence type="ECO:0000256" key="3">
    <source>
        <dbReference type="ARBA" id="ARBA00008636"/>
    </source>
</evidence>
<sequence length="162" mass="16831">IPAVLHYYMRFVPGADEDGVIRFLLTAGAIGTLYKKNASISGAEVGCQGEVGVACSMAAGGLAAVLGGSIHQVENAAEIGMEHNLGLTCDPVGGLVQIPCIERNAMGAVKAINAARIALRGDGKHYVSLDKVIKTMRETGADMKTKYKETARGGLAVNVIEC</sequence>
<reference evidence="14 15" key="1">
    <citation type="submission" date="2017-11" db="EMBL/GenBank/DDBJ databases">
        <title>Evolution of Phototrophy in the Chloroflexi Phylum Driven by Horizontal Gene Transfer.</title>
        <authorList>
            <person name="Ward L.M."/>
            <person name="Hemp J."/>
            <person name="Shih P.M."/>
            <person name="Mcglynn S.E."/>
            <person name="Fischer W."/>
        </authorList>
    </citation>
    <scope>NUCLEOTIDE SEQUENCE [LARGE SCALE GENOMIC DNA]</scope>
    <source>
        <strain evidence="14">JP3_7</strain>
    </source>
</reference>